<dbReference type="PANTHER" id="PTHR33146">
    <property type="entry name" value="ENDONUCLEASE 4"/>
    <property type="match status" value="1"/>
</dbReference>
<evidence type="ECO:0000313" key="8">
    <source>
        <dbReference type="EMBL" id="OBR38505.1"/>
    </source>
</evidence>
<keyword evidence="1" id="KW-0540">Nuclease</keyword>
<dbReference type="GO" id="GO:0004519">
    <property type="term" value="F:endonuclease activity"/>
    <property type="evidence" value="ECO:0007669"/>
    <property type="project" value="UniProtKB-KW"/>
</dbReference>
<dbReference type="SUPFAM" id="SSF48537">
    <property type="entry name" value="Phospholipase C/P1 nuclease"/>
    <property type="match status" value="1"/>
</dbReference>
<dbReference type="InterPro" id="IPR008947">
    <property type="entry name" value="PLipase_C/P1_nuclease_dom_sf"/>
</dbReference>
<name>A0A1B7Z727_9FLAO</name>
<keyword evidence="6" id="KW-0325">Glycoprotein</keyword>
<keyword evidence="2" id="KW-0479">Metal-binding</keyword>
<dbReference type="CDD" id="cd11010">
    <property type="entry name" value="S1-P1_nuclease"/>
    <property type="match status" value="1"/>
</dbReference>
<evidence type="ECO:0000256" key="1">
    <source>
        <dbReference type="ARBA" id="ARBA00022722"/>
    </source>
</evidence>
<keyword evidence="5" id="KW-1015">Disulfide bond</keyword>
<dbReference type="GO" id="GO:0016788">
    <property type="term" value="F:hydrolase activity, acting on ester bonds"/>
    <property type="evidence" value="ECO:0007669"/>
    <property type="project" value="InterPro"/>
</dbReference>
<evidence type="ECO:0000256" key="7">
    <source>
        <dbReference type="SAM" id="SignalP"/>
    </source>
</evidence>
<organism evidence="8 9">
    <name type="scientific">Maribacter hydrothermalis</name>
    <dbReference type="NCBI Taxonomy" id="1836467"/>
    <lineage>
        <taxon>Bacteria</taxon>
        <taxon>Pseudomonadati</taxon>
        <taxon>Bacteroidota</taxon>
        <taxon>Flavobacteriia</taxon>
        <taxon>Flavobacteriales</taxon>
        <taxon>Flavobacteriaceae</taxon>
        <taxon>Maribacter</taxon>
    </lineage>
</organism>
<evidence type="ECO:0000313" key="9">
    <source>
        <dbReference type="Proteomes" id="UP000092164"/>
    </source>
</evidence>
<dbReference type="PANTHER" id="PTHR33146:SF26">
    <property type="entry name" value="ENDONUCLEASE 4"/>
    <property type="match status" value="1"/>
</dbReference>
<dbReference type="GO" id="GO:0046872">
    <property type="term" value="F:metal ion binding"/>
    <property type="evidence" value="ECO:0007669"/>
    <property type="project" value="UniProtKB-KW"/>
</dbReference>
<dbReference type="STRING" id="1836467.BTR34_03185"/>
<sequence length="257" mass="29347">MKNILLLLLIVSNSIYANDMVWSKTGHRVVGEVAEQYLSKKAKRAIADLLDGNSLAAVANFGDEIKADRAYSKFSAWHYVNIPFGKTYTEIEPNKYGDLVQGINRCIEIIKSEDSSREDKVFYLKFLVHLIGDLHQPMHVGKEEDKGGNDIQLQWFGKGTNLHRVWDSNMIDDNGMSFTELALEYPKMSKQQIAFLQKGSLLDWVEESHLLAEKVYASVEPGEKLSYRYSYDWWSTVNDQLQKGGIRLAAVLNEMFK</sequence>
<feature type="signal peptide" evidence="7">
    <location>
        <begin position="1"/>
        <end position="17"/>
    </location>
</feature>
<dbReference type="OrthoDB" id="267579at2"/>
<evidence type="ECO:0000256" key="2">
    <source>
        <dbReference type="ARBA" id="ARBA00022723"/>
    </source>
</evidence>
<keyword evidence="4" id="KW-0378">Hydrolase</keyword>
<dbReference type="Proteomes" id="UP000092164">
    <property type="component" value="Unassembled WGS sequence"/>
</dbReference>
<dbReference type="Pfam" id="PF02265">
    <property type="entry name" value="S1-P1_nuclease"/>
    <property type="match status" value="1"/>
</dbReference>
<dbReference type="AlphaFoldDB" id="A0A1B7Z727"/>
<keyword evidence="3" id="KW-0255">Endonuclease</keyword>
<dbReference type="RefSeq" id="WP_068485062.1">
    <property type="nucleotide sequence ID" value="NZ_CP018760.1"/>
</dbReference>
<dbReference type="EMBL" id="LZFP01000013">
    <property type="protein sequence ID" value="OBR38505.1"/>
    <property type="molecule type" value="Genomic_DNA"/>
</dbReference>
<evidence type="ECO:0000256" key="4">
    <source>
        <dbReference type="ARBA" id="ARBA00022801"/>
    </source>
</evidence>
<dbReference type="KEGG" id="mart:BTR34_03185"/>
<evidence type="ECO:0000256" key="6">
    <source>
        <dbReference type="ARBA" id="ARBA00023180"/>
    </source>
</evidence>
<evidence type="ECO:0000256" key="5">
    <source>
        <dbReference type="ARBA" id="ARBA00023157"/>
    </source>
</evidence>
<keyword evidence="9" id="KW-1185">Reference proteome</keyword>
<protein>
    <submittedName>
        <fullName evidence="8">S1/P1 Nuclease</fullName>
    </submittedName>
</protein>
<dbReference type="GO" id="GO:0006308">
    <property type="term" value="P:DNA catabolic process"/>
    <property type="evidence" value="ECO:0007669"/>
    <property type="project" value="InterPro"/>
</dbReference>
<dbReference type="Gene3D" id="1.10.575.10">
    <property type="entry name" value="P1 Nuclease"/>
    <property type="match status" value="1"/>
</dbReference>
<comment type="caution">
    <text evidence="8">The sequence shown here is derived from an EMBL/GenBank/DDBJ whole genome shotgun (WGS) entry which is preliminary data.</text>
</comment>
<accession>A0A1B7Z727</accession>
<reference evidence="9" key="1">
    <citation type="submission" date="2016-06" db="EMBL/GenBank/DDBJ databases">
        <authorList>
            <person name="Zhan P."/>
        </authorList>
    </citation>
    <scope>NUCLEOTIDE SEQUENCE [LARGE SCALE GENOMIC DNA]</scope>
    <source>
        <strain evidence="9">T28</strain>
    </source>
</reference>
<keyword evidence="7" id="KW-0732">Signal</keyword>
<proteinExistence type="predicted"/>
<gene>
    <name evidence="8" type="ORF">A9200_17695</name>
</gene>
<dbReference type="InterPro" id="IPR003154">
    <property type="entry name" value="S1/P1nuclease"/>
</dbReference>
<dbReference type="GO" id="GO:0003676">
    <property type="term" value="F:nucleic acid binding"/>
    <property type="evidence" value="ECO:0007669"/>
    <property type="project" value="InterPro"/>
</dbReference>
<feature type="chain" id="PRO_5008602310" evidence="7">
    <location>
        <begin position="18"/>
        <end position="257"/>
    </location>
</feature>
<evidence type="ECO:0000256" key="3">
    <source>
        <dbReference type="ARBA" id="ARBA00022759"/>
    </source>
</evidence>